<protein>
    <submittedName>
        <fullName evidence="1">Uncharacterized protein</fullName>
    </submittedName>
</protein>
<evidence type="ECO:0000313" key="1">
    <source>
        <dbReference type="EMBL" id="KAL0944130.1"/>
    </source>
</evidence>
<gene>
    <name evidence="1" type="ORF">CTRU02_202017</name>
</gene>
<evidence type="ECO:0000313" key="2">
    <source>
        <dbReference type="Proteomes" id="UP000805649"/>
    </source>
</evidence>
<keyword evidence="2" id="KW-1185">Reference proteome</keyword>
<sequence>MEPWCAGFCRQNRRLPVYFGFNAFGGEGSGGGISQILQPWCVTLDLLSFLPHGWVAFATPLSPS</sequence>
<reference evidence="1 2" key="1">
    <citation type="journal article" date="2020" name="Phytopathology">
        <title>Genome Sequence Resources of Colletotrichum truncatum, C. plurivorum, C. musicola, and C. sojae: Four Species Pathogenic to Soybean (Glycine max).</title>
        <authorList>
            <person name="Rogerio F."/>
            <person name="Boufleur T.R."/>
            <person name="Ciampi-Guillardi M."/>
            <person name="Sukno S.A."/>
            <person name="Thon M.R."/>
            <person name="Massola Junior N.S."/>
            <person name="Baroncelli R."/>
        </authorList>
    </citation>
    <scope>NUCLEOTIDE SEQUENCE [LARGE SCALE GENOMIC DNA]</scope>
    <source>
        <strain evidence="1 2">CMES1059</strain>
    </source>
</reference>
<name>A0ACC3ZJ94_COLTU</name>
<comment type="caution">
    <text evidence="1">The sequence shown here is derived from an EMBL/GenBank/DDBJ whole genome shotgun (WGS) entry which is preliminary data.</text>
</comment>
<accession>A0ACC3ZJ94</accession>
<dbReference type="EMBL" id="VUJX02000001">
    <property type="protein sequence ID" value="KAL0944130.1"/>
    <property type="molecule type" value="Genomic_DNA"/>
</dbReference>
<proteinExistence type="predicted"/>
<dbReference type="Proteomes" id="UP000805649">
    <property type="component" value="Unassembled WGS sequence"/>
</dbReference>
<organism evidence="1 2">
    <name type="scientific">Colletotrichum truncatum</name>
    <name type="common">Anthracnose fungus</name>
    <name type="synonym">Colletotrichum capsici</name>
    <dbReference type="NCBI Taxonomy" id="5467"/>
    <lineage>
        <taxon>Eukaryota</taxon>
        <taxon>Fungi</taxon>
        <taxon>Dikarya</taxon>
        <taxon>Ascomycota</taxon>
        <taxon>Pezizomycotina</taxon>
        <taxon>Sordariomycetes</taxon>
        <taxon>Hypocreomycetidae</taxon>
        <taxon>Glomerellales</taxon>
        <taxon>Glomerellaceae</taxon>
        <taxon>Colletotrichum</taxon>
        <taxon>Colletotrichum truncatum species complex</taxon>
    </lineage>
</organism>